<dbReference type="RefSeq" id="WP_098460594.1">
    <property type="nucleotide sequence ID" value="NZ_PDJC01000001.1"/>
</dbReference>
<organism evidence="6 7">
    <name type="scientific">Propionicimonas paludicola</name>
    <dbReference type="NCBI Taxonomy" id="185243"/>
    <lineage>
        <taxon>Bacteria</taxon>
        <taxon>Bacillati</taxon>
        <taxon>Actinomycetota</taxon>
        <taxon>Actinomycetes</taxon>
        <taxon>Propionibacteriales</taxon>
        <taxon>Nocardioidaceae</taxon>
        <taxon>Propionicimonas</taxon>
    </lineage>
</organism>
<dbReference type="SUPFAM" id="SSF52402">
    <property type="entry name" value="Adenine nucleotide alpha hydrolases-like"/>
    <property type="match status" value="1"/>
</dbReference>
<accession>A0A2A9CRS9</accession>
<proteinExistence type="predicted"/>
<evidence type="ECO:0000256" key="1">
    <source>
        <dbReference type="ARBA" id="ARBA00001974"/>
    </source>
</evidence>
<dbReference type="InterPro" id="IPR014730">
    <property type="entry name" value="ETF_a/b_N"/>
</dbReference>
<dbReference type="GO" id="GO:0009055">
    <property type="term" value="F:electron transfer activity"/>
    <property type="evidence" value="ECO:0007669"/>
    <property type="project" value="InterPro"/>
</dbReference>
<dbReference type="InterPro" id="IPR014729">
    <property type="entry name" value="Rossmann-like_a/b/a_fold"/>
</dbReference>
<dbReference type="CDD" id="cd01714">
    <property type="entry name" value="ETF_beta"/>
    <property type="match status" value="1"/>
</dbReference>
<protein>
    <recommendedName>
        <fullName evidence="4">Electron transfer flavoprotein small subunit</fullName>
    </recommendedName>
</protein>
<evidence type="ECO:0000259" key="5">
    <source>
        <dbReference type="SMART" id="SM00893"/>
    </source>
</evidence>
<dbReference type="NCBIfam" id="NF002888">
    <property type="entry name" value="PRK03359.1"/>
    <property type="match status" value="1"/>
</dbReference>
<feature type="domain" description="Electron transfer flavoprotein alpha/beta-subunit N-terminal" evidence="5">
    <location>
        <begin position="21"/>
        <end position="211"/>
    </location>
</feature>
<dbReference type="OrthoDB" id="9804960at2"/>
<dbReference type="Pfam" id="PF01012">
    <property type="entry name" value="ETF"/>
    <property type="match status" value="1"/>
</dbReference>
<dbReference type="AlphaFoldDB" id="A0A2A9CRS9"/>
<evidence type="ECO:0000256" key="3">
    <source>
        <dbReference type="ARBA" id="ARBA00025649"/>
    </source>
</evidence>
<dbReference type="InterPro" id="IPR012255">
    <property type="entry name" value="ETF_b"/>
</dbReference>
<dbReference type="Proteomes" id="UP000226079">
    <property type="component" value="Unassembled WGS sequence"/>
</dbReference>
<dbReference type="PANTHER" id="PTHR21294:SF17">
    <property type="entry name" value="PROTEIN FIXA"/>
    <property type="match status" value="1"/>
</dbReference>
<gene>
    <name evidence="6" type="ORF">ATK74_1696</name>
</gene>
<evidence type="ECO:0000313" key="7">
    <source>
        <dbReference type="Proteomes" id="UP000226079"/>
    </source>
</evidence>
<comment type="caution">
    <text evidence="6">The sequence shown here is derived from an EMBL/GenBank/DDBJ whole genome shotgun (WGS) entry which is preliminary data.</text>
</comment>
<name>A0A2A9CRS9_9ACTN</name>
<evidence type="ECO:0000256" key="4">
    <source>
        <dbReference type="ARBA" id="ARBA00042002"/>
    </source>
</evidence>
<dbReference type="InterPro" id="IPR033948">
    <property type="entry name" value="ETF_beta_N"/>
</dbReference>
<dbReference type="Gene3D" id="3.40.50.620">
    <property type="entry name" value="HUPs"/>
    <property type="match status" value="1"/>
</dbReference>
<reference evidence="6 7" key="1">
    <citation type="submission" date="2017-10" db="EMBL/GenBank/DDBJ databases">
        <title>Sequencing the genomes of 1000 actinobacteria strains.</title>
        <authorList>
            <person name="Klenk H.-P."/>
        </authorList>
    </citation>
    <scope>NUCLEOTIDE SEQUENCE [LARGE SCALE GENOMIC DNA]</scope>
    <source>
        <strain evidence="6 7">DSM 15597</strain>
    </source>
</reference>
<keyword evidence="7" id="KW-1185">Reference proteome</keyword>
<comment type="function">
    <text evidence="3">The electron transfer flavoprotein serves as a specific electron acceptor for other dehydrogenases. It transfers the electrons to the main respiratory chain via ETF-ubiquinone oxidoreductase (ETF dehydrogenase).</text>
</comment>
<dbReference type="PIRSF" id="PIRSF000090">
    <property type="entry name" value="Beta-ETF"/>
    <property type="match status" value="1"/>
</dbReference>
<dbReference type="PANTHER" id="PTHR21294">
    <property type="entry name" value="ELECTRON TRANSFER FLAVOPROTEIN BETA-SUBUNIT"/>
    <property type="match status" value="1"/>
</dbReference>
<evidence type="ECO:0000256" key="2">
    <source>
        <dbReference type="ARBA" id="ARBA00011355"/>
    </source>
</evidence>
<dbReference type="SMART" id="SM00893">
    <property type="entry name" value="ETF"/>
    <property type="match status" value="1"/>
</dbReference>
<sequence>MKIVACFKVVRDERDLVVAPDRTVTLDACGLRVGDYDLNAIEAGAQLAADGGELVALTVGGEEVRDSKLRKSVLSRGVSALTSVVDPSLTTADAGVTAEVLAAAVGRVEGVDLVVCGEGSADRYAQQVGAQLAARLGLPYLNAVSKIEVSADGLVVERTLDGVVETLAVPLPAVLSVTSDLNSPRIPTMKDILGAGKKPATDWSLADLGVACSGPARVAGPERAPESRQRAGAVYEAAQQQEFFDALRRLIGKDAK</sequence>
<evidence type="ECO:0000313" key="6">
    <source>
        <dbReference type="EMBL" id="PFG17134.1"/>
    </source>
</evidence>
<comment type="cofactor">
    <cofactor evidence="1">
        <name>FAD</name>
        <dbReference type="ChEBI" id="CHEBI:57692"/>
    </cofactor>
</comment>
<dbReference type="EMBL" id="PDJC01000001">
    <property type="protein sequence ID" value="PFG17134.1"/>
    <property type="molecule type" value="Genomic_DNA"/>
</dbReference>
<comment type="subunit">
    <text evidence="2">Heterodimer of an alpha and a beta subunit.</text>
</comment>